<dbReference type="PANTHER" id="PTHR11422:SF0">
    <property type="entry name" value="T-CELL SURFACE GLYCOPROTEIN CD4"/>
    <property type="match status" value="1"/>
</dbReference>
<sequence length="465" mass="52158">MQFILFLITVLRTTGKAQKEIILFEKQCCYLHQHFASLLILPGATEVFYARVGDTVTLNIPKPPGNTYVQWHSDTVQSDAFAWINHMGGKNTDLRERNVDIVKNMIYFLHTGNSCHRFLSTLCFCFVPVDVTPASLVMPSDKMSLSCNVETPGDLGKPNIYWMDPQGNRKAGKQLTLTAESQVSGQWTCVVYDKKFQFPVSVSVAGFSPAPPLQFTSTNFPLKVLFSITPNNMVQEIIQKIVKVEWYFTPKTSSSPEILVGNSRSLTYSNFTKDGDISLFRKQAKNDDSGNYTCSITFLNNFHLISSVQVEVLQIVPSPRTELISGNQLNLSCTTGGQLLPGMQVKWYHPKTVHRKTAGPRSDLFVIPKLSTADSGTWRCELLQNQTRLTSAEITLKIDPILSVWMLVTICSAGVILILLLVVASILYRRRQVLCSVPLDLTRMLALYNQLLYRLFSFLNLFSGG</sequence>
<keyword evidence="1" id="KW-1133">Transmembrane helix</keyword>
<dbReference type="Pfam" id="PF13895">
    <property type="entry name" value="Ig_2"/>
    <property type="match status" value="1"/>
</dbReference>
<dbReference type="SMART" id="SM00409">
    <property type="entry name" value="IG"/>
    <property type="match status" value="2"/>
</dbReference>
<evidence type="ECO:0000259" key="3">
    <source>
        <dbReference type="PROSITE" id="PS50835"/>
    </source>
</evidence>
<dbReference type="PANTHER" id="PTHR11422">
    <property type="entry name" value="T-CELL SURFACE GLYCOPROTEIN CD4"/>
    <property type="match status" value="1"/>
</dbReference>
<feature type="chain" id="PRO_5018660857" evidence="2">
    <location>
        <begin position="18"/>
        <end position="465"/>
    </location>
</feature>
<reference evidence="4" key="2">
    <citation type="submission" date="2025-09" db="UniProtKB">
        <authorList>
            <consortium name="Ensembl"/>
        </authorList>
    </citation>
    <scope>IDENTIFICATION</scope>
</reference>
<dbReference type="PROSITE" id="PS50835">
    <property type="entry name" value="IG_LIKE"/>
    <property type="match status" value="2"/>
</dbReference>
<dbReference type="InterPro" id="IPR036179">
    <property type="entry name" value="Ig-like_dom_sf"/>
</dbReference>
<dbReference type="AlphaFoldDB" id="A0A3Q3A7B3"/>
<keyword evidence="2" id="KW-0732">Signal</keyword>
<dbReference type="SUPFAM" id="SSF48726">
    <property type="entry name" value="Immunoglobulin"/>
    <property type="match status" value="2"/>
</dbReference>
<feature type="signal peptide" evidence="2">
    <location>
        <begin position="1"/>
        <end position="17"/>
    </location>
</feature>
<feature type="domain" description="Ig-like" evidence="3">
    <location>
        <begin position="128"/>
        <end position="205"/>
    </location>
</feature>
<dbReference type="GeneTree" id="ENSGT00940000170568"/>
<evidence type="ECO:0000313" key="5">
    <source>
        <dbReference type="Proteomes" id="UP000264800"/>
    </source>
</evidence>
<evidence type="ECO:0000256" key="2">
    <source>
        <dbReference type="SAM" id="SignalP"/>
    </source>
</evidence>
<proteinExistence type="predicted"/>
<evidence type="ECO:0000313" key="4">
    <source>
        <dbReference type="Ensembl" id="ENSKMAP00000011830.1"/>
    </source>
</evidence>
<reference evidence="4" key="1">
    <citation type="submission" date="2025-08" db="UniProtKB">
        <authorList>
            <consortium name="Ensembl"/>
        </authorList>
    </citation>
    <scope>IDENTIFICATION</scope>
</reference>
<dbReference type="InterPro" id="IPR003599">
    <property type="entry name" value="Ig_sub"/>
</dbReference>
<dbReference type="InterPro" id="IPR013783">
    <property type="entry name" value="Ig-like_fold"/>
</dbReference>
<keyword evidence="1" id="KW-0812">Transmembrane</keyword>
<dbReference type="InterPro" id="IPR007110">
    <property type="entry name" value="Ig-like_dom"/>
</dbReference>
<dbReference type="Proteomes" id="UP000264800">
    <property type="component" value="Unplaced"/>
</dbReference>
<evidence type="ECO:0000256" key="1">
    <source>
        <dbReference type="SAM" id="Phobius"/>
    </source>
</evidence>
<dbReference type="Ensembl" id="ENSKMAT00000012010.1">
    <property type="protein sequence ID" value="ENSKMAP00000011830.1"/>
    <property type="gene ID" value="ENSKMAG00000008890.1"/>
</dbReference>
<accession>A0A3Q3A7B3</accession>
<name>A0A3Q3A7B3_KRYMA</name>
<keyword evidence="5" id="KW-1185">Reference proteome</keyword>
<feature type="domain" description="Ig-like" evidence="3">
    <location>
        <begin position="311"/>
        <end position="395"/>
    </location>
</feature>
<feature type="transmembrane region" description="Helical" evidence="1">
    <location>
        <begin position="404"/>
        <end position="428"/>
    </location>
</feature>
<organism evidence="4 5">
    <name type="scientific">Kryptolebias marmoratus</name>
    <name type="common">Mangrove killifish</name>
    <name type="synonym">Rivulus marmoratus</name>
    <dbReference type="NCBI Taxonomy" id="37003"/>
    <lineage>
        <taxon>Eukaryota</taxon>
        <taxon>Metazoa</taxon>
        <taxon>Chordata</taxon>
        <taxon>Craniata</taxon>
        <taxon>Vertebrata</taxon>
        <taxon>Euteleostomi</taxon>
        <taxon>Actinopterygii</taxon>
        <taxon>Neopterygii</taxon>
        <taxon>Teleostei</taxon>
        <taxon>Neoteleostei</taxon>
        <taxon>Acanthomorphata</taxon>
        <taxon>Ovalentaria</taxon>
        <taxon>Atherinomorphae</taxon>
        <taxon>Cyprinodontiformes</taxon>
        <taxon>Rivulidae</taxon>
        <taxon>Kryptolebias</taxon>
    </lineage>
</organism>
<protein>
    <submittedName>
        <fullName evidence="4">Uncharacterized LOC108235418</fullName>
    </submittedName>
</protein>
<keyword evidence="1" id="KW-0472">Membrane</keyword>
<dbReference type="Gene3D" id="2.60.40.10">
    <property type="entry name" value="Immunoglobulins"/>
    <property type="match status" value="3"/>
</dbReference>